<dbReference type="OrthoDB" id="3821113at2759"/>
<comment type="similarity">
    <text evidence="1">Belongs to the VPS26 family.</text>
</comment>
<organism evidence="4 5">
    <name type="scientific">Paramecium sonneborni</name>
    <dbReference type="NCBI Taxonomy" id="65129"/>
    <lineage>
        <taxon>Eukaryota</taxon>
        <taxon>Sar</taxon>
        <taxon>Alveolata</taxon>
        <taxon>Ciliophora</taxon>
        <taxon>Intramacronucleata</taxon>
        <taxon>Oligohymenophorea</taxon>
        <taxon>Peniculida</taxon>
        <taxon>Parameciidae</taxon>
        <taxon>Paramecium</taxon>
    </lineage>
</organism>
<keyword evidence="5" id="KW-1185">Reference proteome</keyword>
<dbReference type="Proteomes" id="UP000692954">
    <property type="component" value="Unassembled WGS sequence"/>
</dbReference>
<dbReference type="AlphaFoldDB" id="A0A8S1NH35"/>
<dbReference type="EMBL" id="CAJJDN010000059">
    <property type="protein sequence ID" value="CAD8092417.1"/>
    <property type="molecule type" value="Genomic_DNA"/>
</dbReference>
<evidence type="ECO:0000256" key="2">
    <source>
        <dbReference type="ARBA" id="ARBA00022448"/>
    </source>
</evidence>
<accession>A0A8S1NH35</accession>
<evidence type="ECO:0000313" key="5">
    <source>
        <dbReference type="Proteomes" id="UP000692954"/>
    </source>
</evidence>
<comment type="caution">
    <text evidence="4">The sequence shown here is derived from an EMBL/GenBank/DDBJ whole genome shotgun (WGS) entry which is preliminary data.</text>
</comment>
<dbReference type="FunFam" id="2.60.40.640:FF:000015">
    <property type="entry name" value="Vacuolar protein sorting-associated protein 26"/>
    <property type="match status" value="1"/>
</dbReference>
<evidence type="ECO:0008006" key="6">
    <source>
        <dbReference type="Google" id="ProtNLM"/>
    </source>
</evidence>
<reference evidence="4" key="1">
    <citation type="submission" date="2021-01" db="EMBL/GenBank/DDBJ databases">
        <authorList>
            <consortium name="Genoscope - CEA"/>
            <person name="William W."/>
        </authorList>
    </citation>
    <scope>NUCLEOTIDE SEQUENCE</scope>
</reference>
<gene>
    <name evidence="4" type="ORF">PSON_ATCC_30995.1.T0590040</name>
</gene>
<dbReference type="Pfam" id="PF03643">
    <property type="entry name" value="Vps26"/>
    <property type="match status" value="1"/>
</dbReference>
<keyword evidence="2" id="KW-0813">Transport</keyword>
<protein>
    <recommendedName>
        <fullName evidence="6">Vacuolar protein sorting-associated protein 26</fullName>
    </recommendedName>
</protein>
<keyword evidence="3" id="KW-0653">Protein transport</keyword>
<dbReference type="PANTHER" id="PTHR12233">
    <property type="entry name" value="VACUOLAR PROTEIN SORTING 26 RELATED"/>
    <property type="match status" value="1"/>
</dbReference>
<dbReference type="GO" id="GO:0030904">
    <property type="term" value="C:retromer complex"/>
    <property type="evidence" value="ECO:0007669"/>
    <property type="project" value="UniProtKB-ARBA"/>
</dbReference>
<evidence type="ECO:0000256" key="3">
    <source>
        <dbReference type="ARBA" id="ARBA00022927"/>
    </source>
</evidence>
<dbReference type="GO" id="GO:0006886">
    <property type="term" value="P:intracellular protein transport"/>
    <property type="evidence" value="ECO:0007669"/>
    <property type="project" value="InterPro"/>
</dbReference>
<proteinExistence type="inferred from homology"/>
<dbReference type="InterPro" id="IPR028934">
    <property type="entry name" value="Vps26-related"/>
</dbReference>
<sequence>MATNFEIVIIKIQTFRNFENFIVYMNTENTINQQQKYKLNQLSNLWYKYTIIEAALLNLVQGAPTIDIYLDGLETRKIARFNDKQQGLIGLPVYSGNDDITGLVDLKMNKNKKIDHLGLRIELLGRIEIINDQKQSSDFISLGKELETQGIIMEDKTYKFQFNKFEKQYESYYGKEVKLRYYLRVILQRNYGQVKKEVEFAVQIGEQEQVDQGQSTLKLEVGIEDCLHIEFEYFKSRYHLRDVVQGKVNFYLVNIKIKNMELVLIRKEQIGIGSSQQIDNETLIKYELMDGCPQKGEVVPIRLFLSGINMSPSFNNVGGKFSVKYILNLILLDEDDRKYFKQQEIKVYRKR</sequence>
<name>A0A8S1NH35_9CILI</name>
<evidence type="ECO:0000256" key="1">
    <source>
        <dbReference type="ARBA" id="ARBA00009100"/>
    </source>
</evidence>
<evidence type="ECO:0000313" key="4">
    <source>
        <dbReference type="EMBL" id="CAD8092417.1"/>
    </source>
</evidence>